<dbReference type="Proteomes" id="UP001501469">
    <property type="component" value="Unassembled WGS sequence"/>
</dbReference>
<keyword evidence="3" id="KW-1185">Reference proteome</keyword>
<evidence type="ECO:0000256" key="1">
    <source>
        <dbReference type="SAM" id="MobiDB-lite"/>
    </source>
</evidence>
<name>A0ABP7UY99_9BACT</name>
<sequence length="304" mass="33524">MDNFVEQPQRRTTLRQYFKQGRMPTEESFRHLIDSSVNKLDDGFSRHPVQGLQLGATEAGADPKQGQRLLSFYRGWQQLRNEATTWFVGLLGAEPSAEAQGLGLAFAEPQERPEADPDNDDDRTPPPPVRLYLAPGGKVGIGTTNPSARLSVDGFVGSVGRTGTFQNEPDQPGQPGPEALDPARYTGALLVPANGEWHPIISGLRGLWSFEVMAAAYGPPTSGNYAMAHGVALGVHGRQQPIHLQEARYGGWRQRIELRWFIEAPGTREQPAPLYGLKMRTRKNFGAGASIMYHITCLFEDHRP</sequence>
<evidence type="ECO:0000313" key="3">
    <source>
        <dbReference type="Proteomes" id="UP001501469"/>
    </source>
</evidence>
<reference evidence="3" key="1">
    <citation type="journal article" date="2019" name="Int. J. Syst. Evol. Microbiol.">
        <title>The Global Catalogue of Microorganisms (GCM) 10K type strain sequencing project: providing services to taxonomists for standard genome sequencing and annotation.</title>
        <authorList>
            <consortium name="The Broad Institute Genomics Platform"/>
            <consortium name="The Broad Institute Genome Sequencing Center for Infectious Disease"/>
            <person name="Wu L."/>
            <person name="Ma J."/>
        </authorList>
    </citation>
    <scope>NUCLEOTIDE SEQUENCE [LARGE SCALE GENOMIC DNA]</scope>
    <source>
        <strain evidence="3">JCM 17225</strain>
    </source>
</reference>
<dbReference type="RefSeq" id="WP_345059702.1">
    <property type="nucleotide sequence ID" value="NZ_BAABDK010000035.1"/>
</dbReference>
<comment type="caution">
    <text evidence="2">The sequence shown here is derived from an EMBL/GenBank/DDBJ whole genome shotgun (WGS) entry which is preliminary data.</text>
</comment>
<proteinExistence type="predicted"/>
<protein>
    <submittedName>
        <fullName evidence="2">Uncharacterized protein</fullName>
    </submittedName>
</protein>
<dbReference type="EMBL" id="BAABDK010000035">
    <property type="protein sequence ID" value="GAA4055257.1"/>
    <property type="molecule type" value="Genomic_DNA"/>
</dbReference>
<organism evidence="2 3">
    <name type="scientific">Hymenobacter glaciei</name>
    <dbReference type="NCBI Taxonomy" id="877209"/>
    <lineage>
        <taxon>Bacteria</taxon>
        <taxon>Pseudomonadati</taxon>
        <taxon>Bacteroidota</taxon>
        <taxon>Cytophagia</taxon>
        <taxon>Cytophagales</taxon>
        <taxon>Hymenobacteraceae</taxon>
        <taxon>Hymenobacter</taxon>
    </lineage>
</organism>
<feature type="region of interest" description="Disordered" evidence="1">
    <location>
        <begin position="110"/>
        <end position="129"/>
    </location>
</feature>
<gene>
    <name evidence="2" type="ORF">GCM10022409_48010</name>
</gene>
<evidence type="ECO:0000313" key="2">
    <source>
        <dbReference type="EMBL" id="GAA4055257.1"/>
    </source>
</evidence>
<feature type="region of interest" description="Disordered" evidence="1">
    <location>
        <begin position="160"/>
        <end position="182"/>
    </location>
</feature>
<accession>A0ABP7UY99</accession>